<dbReference type="GO" id="GO:0016020">
    <property type="term" value="C:membrane"/>
    <property type="evidence" value="ECO:0007669"/>
    <property type="project" value="TreeGrafter"/>
</dbReference>
<gene>
    <name evidence="3" type="ORF">NOO_LOCUS2552</name>
</gene>
<dbReference type="Pfam" id="PF23361">
    <property type="entry name" value="BBS7_pf"/>
    <property type="match status" value="1"/>
</dbReference>
<reference evidence="3 4" key="2">
    <citation type="submission" date="2018-08" db="EMBL/GenBank/DDBJ databases">
        <authorList>
            <person name="Laetsch R D."/>
            <person name="Stevens L."/>
            <person name="Kumar S."/>
            <person name="Blaxter L. M."/>
        </authorList>
    </citation>
    <scope>NUCLEOTIDE SEQUENCE [LARGE SCALE GENOMIC DNA]</scope>
</reference>
<dbReference type="WBParaSite" id="nOo.2.0.1.t02552-RA">
    <property type="protein sequence ID" value="nOo.2.0.1.t02552-RA"/>
    <property type="gene ID" value="nOo.2.0.1.g02552"/>
</dbReference>
<evidence type="ECO:0000259" key="2">
    <source>
        <dbReference type="Pfam" id="PF23361"/>
    </source>
</evidence>
<dbReference type="EMBL" id="UYRW01000411">
    <property type="protein sequence ID" value="VDK66535.1"/>
    <property type="molecule type" value="Genomic_DNA"/>
</dbReference>
<dbReference type="GO" id="GO:0060271">
    <property type="term" value="P:cilium assembly"/>
    <property type="evidence" value="ECO:0007669"/>
    <property type="project" value="TreeGrafter"/>
</dbReference>
<dbReference type="GO" id="GO:0034464">
    <property type="term" value="C:BBSome"/>
    <property type="evidence" value="ECO:0007669"/>
    <property type="project" value="TreeGrafter"/>
</dbReference>
<protein>
    <submittedName>
        <fullName evidence="3 5">Uncharacterized protein</fullName>
    </submittedName>
</protein>
<accession>A0A182E3J5</accession>
<dbReference type="PANTHER" id="PTHR16074">
    <property type="entry name" value="BARDET-BIEDL SYNDROME 7 PROTEIN"/>
    <property type="match status" value="1"/>
</dbReference>
<keyword evidence="4" id="KW-1185">Reference proteome</keyword>
<feature type="domain" description="BBS7 helical hairpin" evidence="1">
    <location>
        <begin position="110"/>
        <end position="191"/>
    </location>
</feature>
<dbReference type="GO" id="GO:0008104">
    <property type="term" value="P:intracellular protein localization"/>
    <property type="evidence" value="ECO:0007669"/>
    <property type="project" value="TreeGrafter"/>
</dbReference>
<organism evidence="5">
    <name type="scientific">Onchocerca ochengi</name>
    <name type="common">Filarial nematode worm</name>
    <dbReference type="NCBI Taxonomy" id="42157"/>
    <lineage>
        <taxon>Eukaryota</taxon>
        <taxon>Metazoa</taxon>
        <taxon>Ecdysozoa</taxon>
        <taxon>Nematoda</taxon>
        <taxon>Chromadorea</taxon>
        <taxon>Rhabditida</taxon>
        <taxon>Spirurina</taxon>
        <taxon>Spiruromorpha</taxon>
        <taxon>Filarioidea</taxon>
        <taxon>Onchocercidae</taxon>
        <taxon>Onchocerca</taxon>
    </lineage>
</organism>
<sequence>MCQVRNYAIKPLSLYQRVHQFDSSRPLNVLKLTGNFSIAEAHQWLNLLVSEIPDRTPPQDSVTFNFSSIFIGTQMQATYSRGSAIFSSDNISTIAIIRDILSKEMTKRQELADNVEDLSFLSTDTKQIMDSFDQLHKEMASSGTYFDRLTNITINLYIDRERMAGRNGKSKVDELLHIIRNYDYNKLLQFFMTKT</sequence>
<dbReference type="AlphaFoldDB" id="A0A182E3J5"/>
<dbReference type="STRING" id="42157.A0A182E3J5"/>
<name>A0A182E3J5_ONCOC</name>
<reference evidence="5" key="1">
    <citation type="submission" date="2016-06" db="UniProtKB">
        <authorList>
            <consortium name="WormBaseParasite"/>
        </authorList>
    </citation>
    <scope>IDENTIFICATION</scope>
</reference>
<evidence type="ECO:0000313" key="4">
    <source>
        <dbReference type="Proteomes" id="UP000271087"/>
    </source>
</evidence>
<evidence type="ECO:0000259" key="1">
    <source>
        <dbReference type="Pfam" id="PF23349"/>
    </source>
</evidence>
<evidence type="ECO:0000313" key="5">
    <source>
        <dbReference type="WBParaSite" id="nOo.2.0.1.t02552-RA"/>
    </source>
</evidence>
<evidence type="ECO:0000313" key="3">
    <source>
        <dbReference type="EMBL" id="VDK66535.1"/>
    </source>
</evidence>
<dbReference type="GO" id="GO:0005930">
    <property type="term" value="C:axoneme"/>
    <property type="evidence" value="ECO:0007669"/>
    <property type="project" value="TreeGrafter"/>
</dbReference>
<dbReference type="Proteomes" id="UP000271087">
    <property type="component" value="Unassembled WGS sequence"/>
</dbReference>
<dbReference type="Pfam" id="PF23349">
    <property type="entry name" value="BBS7_hp"/>
    <property type="match status" value="1"/>
</dbReference>
<dbReference type="PANTHER" id="PTHR16074:SF4">
    <property type="entry name" value="BARDET-BIEDL SYNDROME 7 PROTEIN"/>
    <property type="match status" value="1"/>
</dbReference>
<dbReference type="InterPro" id="IPR056335">
    <property type="entry name" value="BBS7_hairpin"/>
</dbReference>
<dbReference type="InterPro" id="IPR056333">
    <property type="entry name" value="BBS7_pf_dom"/>
</dbReference>
<proteinExistence type="predicted"/>
<dbReference type="GO" id="GO:0036064">
    <property type="term" value="C:ciliary basal body"/>
    <property type="evidence" value="ECO:0007669"/>
    <property type="project" value="TreeGrafter"/>
</dbReference>
<dbReference type="OrthoDB" id="414590at2759"/>
<feature type="domain" description="BBS7 platform" evidence="2">
    <location>
        <begin position="16"/>
        <end position="109"/>
    </location>
</feature>
<dbReference type="GO" id="GO:0043005">
    <property type="term" value="C:neuron projection"/>
    <property type="evidence" value="ECO:0007669"/>
    <property type="project" value="TreeGrafter"/>
</dbReference>